<keyword evidence="3" id="KW-0804">Transcription</keyword>
<dbReference type="SMART" id="SM00895">
    <property type="entry name" value="FCD"/>
    <property type="match status" value="1"/>
</dbReference>
<evidence type="ECO:0000256" key="3">
    <source>
        <dbReference type="ARBA" id="ARBA00023163"/>
    </source>
</evidence>
<name>A0A7W4XW17_KINRA</name>
<dbReference type="InterPro" id="IPR036390">
    <property type="entry name" value="WH_DNA-bd_sf"/>
</dbReference>
<dbReference type="InterPro" id="IPR011711">
    <property type="entry name" value="GntR_C"/>
</dbReference>
<dbReference type="PRINTS" id="PR00035">
    <property type="entry name" value="HTHGNTR"/>
</dbReference>
<dbReference type="PANTHER" id="PTHR43537:SF24">
    <property type="entry name" value="GLUCONATE OPERON TRANSCRIPTIONAL REPRESSOR"/>
    <property type="match status" value="1"/>
</dbReference>
<accession>A0A7W4XW17</accession>
<dbReference type="Gene3D" id="1.10.10.10">
    <property type="entry name" value="Winged helix-like DNA-binding domain superfamily/Winged helix DNA-binding domain"/>
    <property type="match status" value="1"/>
</dbReference>
<dbReference type="GO" id="GO:0003700">
    <property type="term" value="F:DNA-binding transcription factor activity"/>
    <property type="evidence" value="ECO:0007669"/>
    <property type="project" value="InterPro"/>
</dbReference>
<evidence type="ECO:0000256" key="1">
    <source>
        <dbReference type="ARBA" id="ARBA00023015"/>
    </source>
</evidence>
<dbReference type="InterPro" id="IPR000524">
    <property type="entry name" value="Tscrpt_reg_HTH_GntR"/>
</dbReference>
<dbReference type="Pfam" id="PF07729">
    <property type="entry name" value="FCD"/>
    <property type="match status" value="1"/>
</dbReference>
<dbReference type="SUPFAM" id="SSF46785">
    <property type="entry name" value="Winged helix' DNA-binding domain"/>
    <property type="match status" value="1"/>
</dbReference>
<dbReference type="SUPFAM" id="SSF48008">
    <property type="entry name" value="GntR ligand-binding domain-like"/>
    <property type="match status" value="1"/>
</dbReference>
<keyword evidence="1" id="KW-0805">Transcription regulation</keyword>
<protein>
    <submittedName>
        <fullName evidence="6">DNA-binding FadR family transcriptional regulator</fullName>
    </submittedName>
</protein>
<dbReference type="Pfam" id="PF00392">
    <property type="entry name" value="GntR"/>
    <property type="match status" value="1"/>
</dbReference>
<dbReference type="Proteomes" id="UP000533269">
    <property type="component" value="Unassembled WGS sequence"/>
</dbReference>
<dbReference type="PANTHER" id="PTHR43537">
    <property type="entry name" value="TRANSCRIPTIONAL REGULATOR, GNTR FAMILY"/>
    <property type="match status" value="1"/>
</dbReference>
<dbReference type="AlphaFoldDB" id="A0A7W4XW17"/>
<evidence type="ECO:0000256" key="2">
    <source>
        <dbReference type="ARBA" id="ARBA00023125"/>
    </source>
</evidence>
<feature type="region of interest" description="Disordered" evidence="4">
    <location>
        <begin position="1"/>
        <end position="24"/>
    </location>
</feature>
<evidence type="ECO:0000256" key="4">
    <source>
        <dbReference type="SAM" id="MobiDB-lite"/>
    </source>
</evidence>
<dbReference type="PROSITE" id="PS50949">
    <property type="entry name" value="HTH_GNTR"/>
    <property type="match status" value="1"/>
</dbReference>
<dbReference type="GO" id="GO:0003677">
    <property type="term" value="F:DNA binding"/>
    <property type="evidence" value="ECO:0007669"/>
    <property type="project" value="UniProtKB-KW"/>
</dbReference>
<evidence type="ECO:0000313" key="7">
    <source>
        <dbReference type="Proteomes" id="UP000533269"/>
    </source>
</evidence>
<comment type="caution">
    <text evidence="6">The sequence shown here is derived from an EMBL/GenBank/DDBJ whole genome shotgun (WGS) entry which is preliminary data.</text>
</comment>
<dbReference type="InterPro" id="IPR008920">
    <property type="entry name" value="TF_FadR/GntR_C"/>
</dbReference>
<feature type="domain" description="HTH gntR-type" evidence="5">
    <location>
        <begin position="33"/>
        <end position="103"/>
    </location>
</feature>
<evidence type="ECO:0000313" key="6">
    <source>
        <dbReference type="EMBL" id="MBB2899670.1"/>
    </source>
</evidence>
<reference evidence="6 7" key="1">
    <citation type="submission" date="2020-08" db="EMBL/GenBank/DDBJ databases">
        <title>The Agave Microbiome: Exploring the role of microbial communities in plant adaptations to desert environments.</title>
        <authorList>
            <person name="Partida-Martinez L.P."/>
        </authorList>
    </citation>
    <scope>NUCLEOTIDE SEQUENCE [LARGE SCALE GENOMIC DNA]</scope>
    <source>
        <strain evidence="6 7">AS2.23</strain>
    </source>
</reference>
<gene>
    <name evidence="6" type="ORF">FHR75_000458</name>
</gene>
<dbReference type="CDD" id="cd07377">
    <property type="entry name" value="WHTH_GntR"/>
    <property type="match status" value="1"/>
</dbReference>
<proteinExistence type="predicted"/>
<reference evidence="6 7" key="2">
    <citation type="submission" date="2020-08" db="EMBL/GenBank/DDBJ databases">
        <authorList>
            <person name="Partida-Martinez L."/>
            <person name="Huntemann M."/>
            <person name="Clum A."/>
            <person name="Wang J."/>
            <person name="Palaniappan K."/>
            <person name="Ritter S."/>
            <person name="Chen I.-M."/>
            <person name="Stamatis D."/>
            <person name="Reddy T."/>
            <person name="O'Malley R."/>
            <person name="Daum C."/>
            <person name="Shapiro N."/>
            <person name="Ivanova N."/>
            <person name="Kyrpides N."/>
            <person name="Woyke T."/>
        </authorList>
    </citation>
    <scope>NUCLEOTIDE SEQUENCE [LARGE SCALE GENOMIC DNA]</scope>
    <source>
        <strain evidence="6 7">AS2.23</strain>
    </source>
</reference>
<evidence type="ECO:0000259" key="5">
    <source>
        <dbReference type="PROSITE" id="PS50949"/>
    </source>
</evidence>
<dbReference type="EMBL" id="JACHVY010000001">
    <property type="protein sequence ID" value="MBB2899670.1"/>
    <property type="molecule type" value="Genomic_DNA"/>
</dbReference>
<dbReference type="RefSeq" id="WP_311736455.1">
    <property type="nucleotide sequence ID" value="NZ_JACHVY010000001.1"/>
</dbReference>
<dbReference type="Gene3D" id="1.20.120.530">
    <property type="entry name" value="GntR ligand-binding domain-like"/>
    <property type="match status" value="1"/>
</dbReference>
<keyword evidence="2 6" id="KW-0238">DNA-binding</keyword>
<organism evidence="6 7">
    <name type="scientific">Kineococcus radiotolerans</name>
    <dbReference type="NCBI Taxonomy" id="131568"/>
    <lineage>
        <taxon>Bacteria</taxon>
        <taxon>Bacillati</taxon>
        <taxon>Actinomycetota</taxon>
        <taxon>Actinomycetes</taxon>
        <taxon>Kineosporiales</taxon>
        <taxon>Kineosporiaceae</taxon>
        <taxon>Kineococcus</taxon>
    </lineage>
</organism>
<sequence>MTAAARSGPGATATVPPGPPRADPVVLRPLRTGNAFEETVERLLQTIRLGLVPPGQRLPAERDLATRLGVSRATLREALAALHAAGWVEVRRGRSGGTFVREGAPVPGAGPVPSPAEVEDVLVLRRVVEVGAVEVAAQRSLSAAQRRELDTHLRLAEAAPAEDYRRCDSRLHLALAEASGSPSLVAVVADARTRLNDLLDRIPLLAANLQHSNVQHRRIVDAVLAADPARARAEALRHVEASAALLRGFLS</sequence>
<dbReference type="SMART" id="SM00345">
    <property type="entry name" value="HTH_GNTR"/>
    <property type="match status" value="1"/>
</dbReference>
<dbReference type="InterPro" id="IPR036388">
    <property type="entry name" value="WH-like_DNA-bd_sf"/>
</dbReference>